<dbReference type="GO" id="GO:0004252">
    <property type="term" value="F:serine-type endopeptidase activity"/>
    <property type="evidence" value="ECO:0007669"/>
    <property type="project" value="InterPro"/>
</dbReference>
<keyword evidence="12" id="KW-1185">Reference proteome</keyword>
<evidence type="ECO:0000256" key="5">
    <source>
        <dbReference type="PROSITE-ProRule" id="PRU01240"/>
    </source>
</evidence>
<keyword evidence="1 6" id="KW-0645">Protease</keyword>
<reference evidence="11" key="1">
    <citation type="submission" date="2021-03" db="EMBL/GenBank/DDBJ databases">
        <authorList>
            <person name="Bekaert M."/>
        </authorList>
    </citation>
    <scope>NUCLEOTIDE SEQUENCE</scope>
</reference>
<feature type="signal peptide" evidence="8">
    <location>
        <begin position="1"/>
        <end position="21"/>
    </location>
</feature>
<keyword evidence="2" id="KW-0165">Cleavage on pair of basic residues</keyword>
<evidence type="ECO:0000256" key="6">
    <source>
        <dbReference type="RuleBase" id="RU003355"/>
    </source>
</evidence>
<organism evidence="11 12">
    <name type="scientific">Mytilus edulis</name>
    <name type="common">Blue mussel</name>
    <dbReference type="NCBI Taxonomy" id="6550"/>
    <lineage>
        <taxon>Eukaryota</taxon>
        <taxon>Metazoa</taxon>
        <taxon>Spiralia</taxon>
        <taxon>Lophotrochozoa</taxon>
        <taxon>Mollusca</taxon>
        <taxon>Bivalvia</taxon>
        <taxon>Autobranchia</taxon>
        <taxon>Pteriomorphia</taxon>
        <taxon>Mytilida</taxon>
        <taxon>Mytiloidea</taxon>
        <taxon>Mytilidae</taxon>
        <taxon>Mytilinae</taxon>
        <taxon>Mytilus</taxon>
    </lineage>
</organism>
<keyword evidence="4 6" id="KW-0720">Serine protease</keyword>
<dbReference type="SUPFAM" id="SSF49785">
    <property type="entry name" value="Galactose-binding domain-like"/>
    <property type="match status" value="1"/>
</dbReference>
<dbReference type="Pfam" id="PF01483">
    <property type="entry name" value="P_proprotein"/>
    <property type="match status" value="1"/>
</dbReference>
<evidence type="ECO:0000256" key="8">
    <source>
        <dbReference type="SAM" id="SignalP"/>
    </source>
</evidence>
<dbReference type="Gene3D" id="2.60.120.260">
    <property type="entry name" value="Galactose-binding domain-like"/>
    <property type="match status" value="1"/>
</dbReference>
<comment type="caution">
    <text evidence="5">Lacks conserved residue(s) required for the propagation of feature annotation.</text>
</comment>
<proteinExistence type="inferred from homology"/>
<dbReference type="InterPro" id="IPR015500">
    <property type="entry name" value="Peptidase_S8_subtilisin-rel"/>
</dbReference>
<dbReference type="Gene3D" id="3.40.50.200">
    <property type="entry name" value="Peptidase S8/S53 domain"/>
    <property type="match status" value="2"/>
</dbReference>
<dbReference type="GO" id="GO:0016485">
    <property type="term" value="P:protein processing"/>
    <property type="evidence" value="ECO:0007669"/>
    <property type="project" value="TreeGrafter"/>
</dbReference>
<evidence type="ECO:0000259" key="9">
    <source>
        <dbReference type="PROSITE" id="PS51329"/>
    </source>
</evidence>
<dbReference type="AlphaFoldDB" id="A0A8S3U5W4"/>
<dbReference type="InterPro" id="IPR023827">
    <property type="entry name" value="Peptidase_S8_Asp-AS"/>
</dbReference>
<evidence type="ECO:0000313" key="12">
    <source>
        <dbReference type="Proteomes" id="UP000683360"/>
    </source>
</evidence>
<feature type="chain" id="PRO_5035808693" description="P/Homo B domain-containing protein" evidence="8">
    <location>
        <begin position="22"/>
        <end position="663"/>
    </location>
</feature>
<feature type="transmembrane region" description="Helical" evidence="7">
    <location>
        <begin position="617"/>
        <end position="637"/>
    </location>
</feature>
<evidence type="ECO:0000313" key="11">
    <source>
        <dbReference type="EMBL" id="CAG2238029.1"/>
    </source>
</evidence>
<dbReference type="PROSITE" id="PS51329">
    <property type="entry name" value="C_CAP_COFACTOR_C"/>
    <property type="match status" value="1"/>
</dbReference>
<feature type="domain" description="P/Homo B" evidence="10">
    <location>
        <begin position="465"/>
        <end position="603"/>
    </location>
</feature>
<evidence type="ECO:0000256" key="3">
    <source>
        <dbReference type="ARBA" id="ARBA00022801"/>
    </source>
</evidence>
<dbReference type="PROSITE" id="PS51829">
    <property type="entry name" value="P_HOMO_B"/>
    <property type="match status" value="1"/>
</dbReference>
<evidence type="ECO:0000256" key="1">
    <source>
        <dbReference type="ARBA" id="ARBA00022670"/>
    </source>
</evidence>
<keyword evidence="7" id="KW-0812">Transmembrane</keyword>
<dbReference type="InterPro" id="IPR000209">
    <property type="entry name" value="Peptidase_S8/S53_dom"/>
</dbReference>
<dbReference type="PROSITE" id="PS00138">
    <property type="entry name" value="SUBTILASE_SER"/>
    <property type="match status" value="1"/>
</dbReference>
<protein>
    <recommendedName>
        <fullName evidence="13">P/Homo B domain-containing protein</fullName>
    </recommendedName>
</protein>
<dbReference type="GO" id="GO:0000139">
    <property type="term" value="C:Golgi membrane"/>
    <property type="evidence" value="ECO:0007669"/>
    <property type="project" value="TreeGrafter"/>
</dbReference>
<dbReference type="PANTHER" id="PTHR42884:SF14">
    <property type="entry name" value="NEUROENDOCRINE CONVERTASE 1"/>
    <property type="match status" value="1"/>
</dbReference>
<evidence type="ECO:0000256" key="2">
    <source>
        <dbReference type="ARBA" id="ARBA00022685"/>
    </source>
</evidence>
<evidence type="ECO:0008006" key="13">
    <source>
        <dbReference type="Google" id="ProtNLM"/>
    </source>
</evidence>
<feature type="domain" description="C-CAP/cofactor C-like" evidence="9">
    <location>
        <begin position="78"/>
        <end position="223"/>
    </location>
</feature>
<sequence>MCSWIINSVLILFLHFNSFNTLELTETIDEIVIELSDGDYTGAVLERFPNLGFVDKLTIGERKFYKFKLRDSDGGHLPSTSRSDAKDTTIRALQTDSTVSIYRTKDTTIRALQTDSTVSIYRTKDTTIRALQTDSTVSIYRTKDTTIRALQTDSTVSIYRTKDTTIRALQTDSTVSIYRTKDTTIRALQTDSTVSIYRTKDTTIRALQTDSTVSIYRTKDTTIRALQTDSTVSIYRTKDTTIRALQTDSTVSIYRTKDTTIRALQTDSTIGYVGPQIRRHFYKKTFDEGWEKQWHLNGEIYPSMNVHKAWEAGYTGSDVVIAIVDDGIQTNHPDLRNNVDTVNDYDYISSDSNPFPTFSSDSHGTHIAGLIAAERDNGECVGRSGKGIIYTWSAGNGGPNDNCNADGFTNSIYTIGVTALGIGKEADYAEVCAASLATVYGGIADSYLMTTSTLSRCTDDGIEGTSYSAPIVAGIIALALQAKGTKGSAFSTISLEFHYDEDCNINFLEHVTVYVEFSFSRYRGDTEIYLKSPSGTTSHILTYRPFDSFVYYDRGDLSWTYMSVHYWGEDPNGTWELLFRSHHGFSAVIVKEWSITLYGTETDPYLGDNQYGSNDTYIIIGAVIGLSTLLAIGIILLKKKSVSAIVPSKSISKEATCKIISHT</sequence>
<keyword evidence="8" id="KW-0732">Signal</keyword>
<dbReference type="Proteomes" id="UP000683360">
    <property type="component" value="Unassembled WGS sequence"/>
</dbReference>
<dbReference type="GO" id="GO:0005802">
    <property type="term" value="C:trans-Golgi network"/>
    <property type="evidence" value="ECO:0007669"/>
    <property type="project" value="TreeGrafter"/>
</dbReference>
<dbReference type="PROSITE" id="PS00136">
    <property type="entry name" value="SUBTILASE_ASP"/>
    <property type="match status" value="1"/>
</dbReference>
<dbReference type="Pfam" id="PF00082">
    <property type="entry name" value="Peptidase_S8"/>
    <property type="match status" value="2"/>
</dbReference>
<dbReference type="InterPro" id="IPR008979">
    <property type="entry name" value="Galactose-bd-like_sf"/>
</dbReference>
<name>A0A8S3U5W4_MYTED</name>
<dbReference type="InterPro" id="IPR017901">
    <property type="entry name" value="C-CAP_CF_C-like"/>
</dbReference>
<dbReference type="OrthoDB" id="6130213at2759"/>
<dbReference type="InterPro" id="IPR023828">
    <property type="entry name" value="Peptidase_S8_Ser-AS"/>
</dbReference>
<dbReference type="PROSITE" id="PS51892">
    <property type="entry name" value="SUBTILASE"/>
    <property type="match status" value="1"/>
</dbReference>
<evidence type="ECO:0000256" key="4">
    <source>
        <dbReference type="ARBA" id="ARBA00022825"/>
    </source>
</evidence>
<dbReference type="PANTHER" id="PTHR42884">
    <property type="entry name" value="PROPROTEIN CONVERTASE SUBTILISIN/KEXIN-RELATED"/>
    <property type="match status" value="1"/>
</dbReference>
<comment type="similarity">
    <text evidence="5 6">Belongs to the peptidase S8 family.</text>
</comment>
<dbReference type="InterPro" id="IPR002884">
    <property type="entry name" value="P_dom"/>
</dbReference>
<evidence type="ECO:0000256" key="7">
    <source>
        <dbReference type="SAM" id="Phobius"/>
    </source>
</evidence>
<dbReference type="SUPFAM" id="SSF52743">
    <property type="entry name" value="Subtilisin-like"/>
    <property type="match status" value="1"/>
</dbReference>
<dbReference type="EMBL" id="CAJPWZ010002411">
    <property type="protein sequence ID" value="CAG2238029.1"/>
    <property type="molecule type" value="Genomic_DNA"/>
</dbReference>
<dbReference type="PRINTS" id="PR00723">
    <property type="entry name" value="SUBTILISIN"/>
</dbReference>
<dbReference type="PROSITE" id="PS00137">
    <property type="entry name" value="SUBTILASE_HIS"/>
    <property type="match status" value="1"/>
</dbReference>
<comment type="caution">
    <text evidence="11">The sequence shown here is derived from an EMBL/GenBank/DDBJ whole genome shotgun (WGS) entry which is preliminary data.</text>
</comment>
<accession>A0A8S3U5W4</accession>
<keyword evidence="7" id="KW-0472">Membrane</keyword>
<dbReference type="InterPro" id="IPR036852">
    <property type="entry name" value="Peptidase_S8/S53_dom_sf"/>
</dbReference>
<gene>
    <name evidence="11" type="ORF">MEDL_50484</name>
</gene>
<dbReference type="InterPro" id="IPR022398">
    <property type="entry name" value="Peptidase_S8_His-AS"/>
</dbReference>
<keyword evidence="7" id="KW-1133">Transmembrane helix</keyword>
<evidence type="ECO:0000259" key="10">
    <source>
        <dbReference type="PROSITE" id="PS51829"/>
    </source>
</evidence>
<keyword evidence="3 6" id="KW-0378">Hydrolase</keyword>